<dbReference type="Gene3D" id="1.10.3450.10">
    <property type="entry name" value="TTHA0068-like"/>
    <property type="match status" value="1"/>
</dbReference>
<dbReference type="InterPro" id="IPR023203">
    <property type="entry name" value="TTHA0068_sf"/>
</dbReference>
<dbReference type="PANTHER" id="PTHR34796">
    <property type="entry name" value="EXPRESSED PROTEIN"/>
    <property type="match status" value="1"/>
</dbReference>
<gene>
    <name evidence="1" type="ORF">EHO59_15875</name>
</gene>
<comment type="caution">
    <text evidence="1">The sequence shown here is derived from an EMBL/GenBank/DDBJ whole genome shotgun (WGS) entry which is preliminary data.</text>
</comment>
<dbReference type="PANTHER" id="PTHR34796:SF1">
    <property type="entry name" value="EXPRESSED PROTEIN"/>
    <property type="match status" value="1"/>
</dbReference>
<keyword evidence="2" id="KW-1185">Reference proteome</keyword>
<dbReference type="SUPFAM" id="SSF140663">
    <property type="entry name" value="TTHA0068-like"/>
    <property type="match status" value="1"/>
</dbReference>
<accession>A0A4R9FL20</accession>
<dbReference type="AlphaFoldDB" id="A0A4R9FL20"/>
<evidence type="ECO:0000313" key="2">
    <source>
        <dbReference type="Proteomes" id="UP000297453"/>
    </source>
</evidence>
<proteinExistence type="predicted"/>
<dbReference type="Proteomes" id="UP000297453">
    <property type="component" value="Unassembled WGS sequence"/>
</dbReference>
<name>A0A4R9FL20_9LEPT</name>
<evidence type="ECO:0000313" key="1">
    <source>
        <dbReference type="EMBL" id="TGJ99341.1"/>
    </source>
</evidence>
<protein>
    <submittedName>
        <fullName evidence="1">DUF309 domain-containing protein</fullName>
    </submittedName>
</protein>
<dbReference type="InterPro" id="IPR005500">
    <property type="entry name" value="DUF309"/>
</dbReference>
<dbReference type="RefSeq" id="WP_135589432.1">
    <property type="nucleotide sequence ID" value="NZ_RQEP01000019.1"/>
</dbReference>
<dbReference type="EMBL" id="RQEP01000019">
    <property type="protein sequence ID" value="TGJ99341.1"/>
    <property type="molecule type" value="Genomic_DNA"/>
</dbReference>
<organism evidence="1 2">
    <name type="scientific">Leptospira semungkisensis</name>
    <dbReference type="NCBI Taxonomy" id="2484985"/>
    <lineage>
        <taxon>Bacteria</taxon>
        <taxon>Pseudomonadati</taxon>
        <taxon>Spirochaetota</taxon>
        <taxon>Spirochaetia</taxon>
        <taxon>Leptospirales</taxon>
        <taxon>Leptospiraceae</taxon>
        <taxon>Leptospira</taxon>
    </lineage>
</organism>
<sequence>MEFDPEILSILEKIKTEKEANSTFDFAWSQGRKLYLDGRYFELHEVFEFQWKKETGGRRFLLHGWIQLAISLNKIFVKPNIRGAKMQAEKAKQKFESLASTGELSSIGEEWNRDIIEFLNGLLSLFSGEESWDIEQIRRLSLPKFQTDGKEWFAPFVFNIQ</sequence>
<reference evidence="1" key="1">
    <citation type="journal article" date="2019" name="PLoS Negl. Trop. Dis.">
        <title>Revisiting the worldwide diversity of Leptospira species in the environment.</title>
        <authorList>
            <person name="Vincent A.T."/>
            <person name="Schiettekatte O."/>
            <person name="Bourhy P."/>
            <person name="Veyrier F.J."/>
            <person name="Picardeau M."/>
        </authorList>
    </citation>
    <scope>NUCLEOTIDE SEQUENCE [LARGE SCALE GENOMIC DNA]</scope>
    <source>
        <strain evidence="1">SSS9</strain>
    </source>
</reference>
<dbReference type="OrthoDB" id="327877at2"/>
<dbReference type="Pfam" id="PF03745">
    <property type="entry name" value="DUF309"/>
    <property type="match status" value="1"/>
</dbReference>